<dbReference type="InterPro" id="IPR006439">
    <property type="entry name" value="HAD-SF_hydro_IA"/>
</dbReference>
<dbReference type="Proteomes" id="UP001300692">
    <property type="component" value="Unassembled WGS sequence"/>
</dbReference>
<keyword evidence="7" id="KW-1185">Reference proteome</keyword>
<dbReference type="NCBIfam" id="TIGR01509">
    <property type="entry name" value="HAD-SF-IA-v3"/>
    <property type="match status" value="1"/>
</dbReference>
<dbReference type="Pfam" id="PF13419">
    <property type="entry name" value="HAD_2"/>
    <property type="match status" value="1"/>
</dbReference>
<dbReference type="Gene3D" id="1.10.150.240">
    <property type="entry name" value="Putative phosphatase, domain 2"/>
    <property type="match status" value="1"/>
</dbReference>
<dbReference type="PANTHER" id="PTHR46193">
    <property type="entry name" value="6-PHOSPHOGLUCONATE PHOSPHATASE"/>
    <property type="match status" value="1"/>
</dbReference>
<keyword evidence="3" id="KW-0479">Metal-binding</keyword>
<dbReference type="CDD" id="cd16423">
    <property type="entry name" value="HAD_BPGM-like"/>
    <property type="match status" value="1"/>
</dbReference>
<keyword evidence="5" id="KW-0119">Carbohydrate metabolism</keyword>
<evidence type="ECO:0000256" key="4">
    <source>
        <dbReference type="ARBA" id="ARBA00022842"/>
    </source>
</evidence>
<evidence type="ECO:0000256" key="3">
    <source>
        <dbReference type="ARBA" id="ARBA00022723"/>
    </source>
</evidence>
<dbReference type="EMBL" id="JAOYOD010000001">
    <property type="protein sequence ID" value="MCV9385892.1"/>
    <property type="molecule type" value="Genomic_DNA"/>
</dbReference>
<evidence type="ECO:0000256" key="5">
    <source>
        <dbReference type="ARBA" id="ARBA00023277"/>
    </source>
</evidence>
<protein>
    <submittedName>
        <fullName evidence="6">HAD family phosphatase</fullName>
    </submittedName>
</protein>
<reference evidence="6 7" key="1">
    <citation type="submission" date="2022-10" db="EMBL/GenBank/DDBJ databases">
        <title>Comparative genomics and taxonomic characterization of three novel marine species of genus Reichenbachiella exhibiting antioxidant and polysaccharide degradation activities.</title>
        <authorList>
            <person name="Muhammad N."/>
            <person name="Lee Y.-J."/>
            <person name="Ko J."/>
            <person name="Kim S.-G."/>
        </authorList>
    </citation>
    <scope>NUCLEOTIDE SEQUENCE [LARGE SCALE GENOMIC DNA]</scope>
    <source>
        <strain evidence="6 7">ABR2-5</strain>
    </source>
</reference>
<dbReference type="InterPro" id="IPR036412">
    <property type="entry name" value="HAD-like_sf"/>
</dbReference>
<comment type="similarity">
    <text evidence="2">Belongs to the HAD-like hydrolase superfamily. CbbY/CbbZ/Gph/YieH family.</text>
</comment>
<dbReference type="InterPro" id="IPR041492">
    <property type="entry name" value="HAD_2"/>
</dbReference>
<dbReference type="NCBIfam" id="TIGR01549">
    <property type="entry name" value="HAD-SF-IA-v1"/>
    <property type="match status" value="1"/>
</dbReference>
<evidence type="ECO:0000256" key="1">
    <source>
        <dbReference type="ARBA" id="ARBA00001946"/>
    </source>
</evidence>
<evidence type="ECO:0000313" key="7">
    <source>
        <dbReference type="Proteomes" id="UP001300692"/>
    </source>
</evidence>
<comment type="cofactor">
    <cofactor evidence="1">
        <name>Mg(2+)</name>
        <dbReference type="ChEBI" id="CHEBI:18420"/>
    </cofactor>
</comment>
<evidence type="ECO:0000313" key="6">
    <source>
        <dbReference type="EMBL" id="MCV9385892.1"/>
    </source>
</evidence>
<dbReference type="SFLD" id="SFLDG01129">
    <property type="entry name" value="C1.5:_HAD__Beta-PGM__Phosphata"/>
    <property type="match status" value="1"/>
</dbReference>
<dbReference type="SFLD" id="SFLDS00003">
    <property type="entry name" value="Haloacid_Dehalogenase"/>
    <property type="match status" value="1"/>
</dbReference>
<dbReference type="PANTHER" id="PTHR46193:SF18">
    <property type="entry name" value="HEXITOL PHOSPHATASE B"/>
    <property type="match status" value="1"/>
</dbReference>
<sequence>MFQSVSSVIFDMDGVIIDSEPISQKVVHEMAMARGVDLPDQIHRDYVGAKTSTKWAFIVESYGWKDDVMRLTAESDDRYLELIKTSELNPIDGVLELMEAIYQMNKKMIVASSASRYNIRLVLDKFGLSNYFDQFVSSEDVKHAKPNPDIFLKAAQQLKSRPDECLVIEDSKNGVLAAKSAGMQVIGYQNHRSGNQDLEAADHVVNHLDEVIALIQD</sequence>
<accession>A0ABT3CQJ1</accession>
<dbReference type="Gene3D" id="3.40.50.1000">
    <property type="entry name" value="HAD superfamily/HAD-like"/>
    <property type="match status" value="1"/>
</dbReference>
<organism evidence="6 7">
    <name type="scientific">Reichenbachiella ulvae</name>
    <dbReference type="NCBI Taxonomy" id="2980104"/>
    <lineage>
        <taxon>Bacteria</taxon>
        <taxon>Pseudomonadati</taxon>
        <taxon>Bacteroidota</taxon>
        <taxon>Cytophagia</taxon>
        <taxon>Cytophagales</taxon>
        <taxon>Reichenbachiellaceae</taxon>
        <taxon>Reichenbachiella</taxon>
    </lineage>
</organism>
<evidence type="ECO:0000256" key="2">
    <source>
        <dbReference type="ARBA" id="ARBA00006171"/>
    </source>
</evidence>
<proteinExistence type="inferred from homology"/>
<comment type="caution">
    <text evidence="6">The sequence shown here is derived from an EMBL/GenBank/DDBJ whole genome shotgun (WGS) entry which is preliminary data.</text>
</comment>
<dbReference type="InterPro" id="IPR051600">
    <property type="entry name" value="Beta-PGM-like"/>
</dbReference>
<dbReference type="SFLD" id="SFLDG01135">
    <property type="entry name" value="C1.5.6:_HAD__Beta-PGM__Phospha"/>
    <property type="match status" value="1"/>
</dbReference>
<dbReference type="RefSeq" id="WP_264136675.1">
    <property type="nucleotide sequence ID" value="NZ_JAOYOD010000001.1"/>
</dbReference>
<dbReference type="SUPFAM" id="SSF56784">
    <property type="entry name" value="HAD-like"/>
    <property type="match status" value="1"/>
</dbReference>
<dbReference type="InterPro" id="IPR023198">
    <property type="entry name" value="PGP-like_dom2"/>
</dbReference>
<dbReference type="InterPro" id="IPR023214">
    <property type="entry name" value="HAD_sf"/>
</dbReference>
<gene>
    <name evidence="6" type="ORF">N7U62_04420</name>
</gene>
<keyword evidence="4" id="KW-0460">Magnesium</keyword>
<name>A0ABT3CQJ1_9BACT</name>